<evidence type="ECO:0000313" key="1">
    <source>
        <dbReference type="EMBL" id="SHJ83395.1"/>
    </source>
</evidence>
<dbReference type="SUPFAM" id="SSF54427">
    <property type="entry name" value="NTF2-like"/>
    <property type="match status" value="1"/>
</dbReference>
<gene>
    <name evidence="1" type="ORF">SAMN05444159_1632</name>
</gene>
<organism evidence="1 2">
    <name type="scientific">Bradyrhizobium lablabi</name>
    <dbReference type="NCBI Taxonomy" id="722472"/>
    <lineage>
        <taxon>Bacteria</taxon>
        <taxon>Pseudomonadati</taxon>
        <taxon>Pseudomonadota</taxon>
        <taxon>Alphaproteobacteria</taxon>
        <taxon>Hyphomicrobiales</taxon>
        <taxon>Nitrobacteraceae</taxon>
        <taxon>Bradyrhizobium</taxon>
    </lineage>
</organism>
<dbReference type="InterPro" id="IPR032710">
    <property type="entry name" value="NTF2-like_dom_sf"/>
</dbReference>
<protein>
    <recommendedName>
        <fullName evidence="3">Oxalurate catabolism protein HpxZ</fullName>
    </recommendedName>
</protein>
<dbReference type="RefSeq" id="WP_079537704.1">
    <property type="nucleotide sequence ID" value="NZ_LT670844.1"/>
</dbReference>
<dbReference type="AlphaFoldDB" id="A0A1M6MIU2"/>
<evidence type="ECO:0008006" key="3">
    <source>
        <dbReference type="Google" id="ProtNLM"/>
    </source>
</evidence>
<sequence length="130" mass="14553">MFEINLPEIVAEVASAFACYERALVANDVAALDQLFWMSSYTLRYGVAENLYGYDAIANFRATRPPINMTRRLMNTVITAYGRDFATANTEFQREGSTVTGRQSHVWLRTPEGWRIAAAHVSLMPKQAGA</sequence>
<dbReference type="Pfam" id="PF11533">
    <property type="entry name" value="AtzH-like"/>
    <property type="match status" value="1"/>
</dbReference>
<dbReference type="Gene3D" id="3.10.450.50">
    <property type="match status" value="1"/>
</dbReference>
<reference evidence="1 2" key="1">
    <citation type="submission" date="2016-11" db="EMBL/GenBank/DDBJ databases">
        <authorList>
            <person name="Jaros S."/>
            <person name="Januszkiewicz K."/>
            <person name="Wedrychowicz H."/>
        </authorList>
    </citation>
    <scope>NUCLEOTIDE SEQUENCE [LARGE SCALE GENOMIC DNA]</scope>
    <source>
        <strain evidence="1 2">GAS499</strain>
    </source>
</reference>
<evidence type="ECO:0000313" key="2">
    <source>
        <dbReference type="Proteomes" id="UP000189935"/>
    </source>
</evidence>
<dbReference type="InterPro" id="IPR024507">
    <property type="entry name" value="AtzH-like"/>
</dbReference>
<dbReference type="Proteomes" id="UP000189935">
    <property type="component" value="Chromosome I"/>
</dbReference>
<dbReference type="OrthoDB" id="9791198at2"/>
<accession>A0A1M6MIU2</accession>
<name>A0A1M6MIU2_9BRAD</name>
<dbReference type="NCBIfam" id="NF033625">
    <property type="entry name" value="HpxZ"/>
    <property type="match status" value="1"/>
</dbReference>
<dbReference type="EMBL" id="LT670844">
    <property type="protein sequence ID" value="SHJ83395.1"/>
    <property type="molecule type" value="Genomic_DNA"/>
</dbReference>
<proteinExistence type="predicted"/>